<comment type="caution">
    <text evidence="1">The sequence shown here is derived from an EMBL/GenBank/DDBJ whole genome shotgun (WGS) entry which is preliminary data.</text>
</comment>
<gene>
    <name evidence="1" type="ORF">FA13DRAFT_1802652</name>
</gene>
<evidence type="ECO:0000313" key="2">
    <source>
        <dbReference type="Proteomes" id="UP000298030"/>
    </source>
</evidence>
<dbReference type="OrthoDB" id="2959034at2759"/>
<dbReference type="AlphaFoldDB" id="A0A4Y7SBN7"/>
<organism evidence="1 2">
    <name type="scientific">Coprinellus micaceus</name>
    <name type="common">Glistening ink-cap mushroom</name>
    <name type="synonym">Coprinus micaceus</name>
    <dbReference type="NCBI Taxonomy" id="71717"/>
    <lineage>
        <taxon>Eukaryota</taxon>
        <taxon>Fungi</taxon>
        <taxon>Dikarya</taxon>
        <taxon>Basidiomycota</taxon>
        <taxon>Agaricomycotina</taxon>
        <taxon>Agaricomycetes</taxon>
        <taxon>Agaricomycetidae</taxon>
        <taxon>Agaricales</taxon>
        <taxon>Agaricineae</taxon>
        <taxon>Psathyrellaceae</taxon>
        <taxon>Coprinellus</taxon>
    </lineage>
</organism>
<accession>A0A4Y7SBN7</accession>
<sequence>MDVLEDPNPLKQLKAIFCNRISLYADEDTADRILELSLRICGGSQDVLAEVLQQKFFIDQDIMEILIHRYKSEIYWLIRDKLTDVPIHELSNESYFHGEDDWPVDPQVSE</sequence>
<reference evidence="1 2" key="1">
    <citation type="journal article" date="2019" name="Nat. Ecol. Evol.">
        <title>Megaphylogeny resolves global patterns of mushroom evolution.</title>
        <authorList>
            <person name="Varga T."/>
            <person name="Krizsan K."/>
            <person name="Foldi C."/>
            <person name="Dima B."/>
            <person name="Sanchez-Garcia M."/>
            <person name="Sanchez-Ramirez S."/>
            <person name="Szollosi G.J."/>
            <person name="Szarkandi J.G."/>
            <person name="Papp V."/>
            <person name="Albert L."/>
            <person name="Andreopoulos W."/>
            <person name="Angelini C."/>
            <person name="Antonin V."/>
            <person name="Barry K.W."/>
            <person name="Bougher N.L."/>
            <person name="Buchanan P."/>
            <person name="Buyck B."/>
            <person name="Bense V."/>
            <person name="Catcheside P."/>
            <person name="Chovatia M."/>
            <person name="Cooper J."/>
            <person name="Damon W."/>
            <person name="Desjardin D."/>
            <person name="Finy P."/>
            <person name="Geml J."/>
            <person name="Haridas S."/>
            <person name="Hughes K."/>
            <person name="Justo A."/>
            <person name="Karasinski D."/>
            <person name="Kautmanova I."/>
            <person name="Kiss B."/>
            <person name="Kocsube S."/>
            <person name="Kotiranta H."/>
            <person name="LaButti K.M."/>
            <person name="Lechner B.E."/>
            <person name="Liimatainen K."/>
            <person name="Lipzen A."/>
            <person name="Lukacs Z."/>
            <person name="Mihaltcheva S."/>
            <person name="Morgado L.N."/>
            <person name="Niskanen T."/>
            <person name="Noordeloos M.E."/>
            <person name="Ohm R.A."/>
            <person name="Ortiz-Santana B."/>
            <person name="Ovrebo C."/>
            <person name="Racz N."/>
            <person name="Riley R."/>
            <person name="Savchenko A."/>
            <person name="Shiryaev A."/>
            <person name="Soop K."/>
            <person name="Spirin V."/>
            <person name="Szebenyi C."/>
            <person name="Tomsovsky M."/>
            <person name="Tulloss R.E."/>
            <person name="Uehling J."/>
            <person name="Grigoriev I.V."/>
            <person name="Vagvolgyi C."/>
            <person name="Papp T."/>
            <person name="Martin F.M."/>
            <person name="Miettinen O."/>
            <person name="Hibbett D.S."/>
            <person name="Nagy L.G."/>
        </authorList>
    </citation>
    <scope>NUCLEOTIDE SEQUENCE [LARGE SCALE GENOMIC DNA]</scope>
    <source>
        <strain evidence="1 2">FP101781</strain>
    </source>
</reference>
<keyword evidence="2" id="KW-1185">Reference proteome</keyword>
<name>A0A4Y7SBN7_COPMI</name>
<dbReference type="Proteomes" id="UP000298030">
    <property type="component" value="Unassembled WGS sequence"/>
</dbReference>
<evidence type="ECO:0000313" key="1">
    <source>
        <dbReference type="EMBL" id="TEB19056.1"/>
    </source>
</evidence>
<proteinExistence type="predicted"/>
<protein>
    <submittedName>
        <fullName evidence="1">Uncharacterized protein</fullName>
    </submittedName>
</protein>
<dbReference type="EMBL" id="QPFP01000209">
    <property type="protein sequence ID" value="TEB19056.1"/>
    <property type="molecule type" value="Genomic_DNA"/>
</dbReference>